<dbReference type="KEGG" id="dci:103511087"/>
<keyword evidence="1" id="KW-0732">Signal</keyword>
<evidence type="ECO:0000313" key="3">
    <source>
        <dbReference type="RefSeq" id="XP_008474020.1"/>
    </source>
</evidence>
<feature type="signal peptide" evidence="1">
    <location>
        <begin position="1"/>
        <end position="23"/>
    </location>
</feature>
<evidence type="ECO:0000313" key="2">
    <source>
        <dbReference type="Proteomes" id="UP000079169"/>
    </source>
</evidence>
<keyword evidence="2" id="KW-1185">Reference proteome</keyword>
<dbReference type="RefSeq" id="XP_008474021.1">
    <property type="nucleotide sequence ID" value="XM_008475799.3"/>
</dbReference>
<dbReference type="STRING" id="121845.A0A1S3D461"/>
<dbReference type="Proteomes" id="UP000079169">
    <property type="component" value="Unplaced"/>
</dbReference>
<reference evidence="3 4" key="1">
    <citation type="submission" date="2025-04" db="UniProtKB">
        <authorList>
            <consortium name="RefSeq"/>
        </authorList>
    </citation>
    <scope>IDENTIFICATION</scope>
</reference>
<evidence type="ECO:0000256" key="1">
    <source>
        <dbReference type="SAM" id="SignalP"/>
    </source>
</evidence>
<organism evidence="2 4">
    <name type="scientific">Diaphorina citri</name>
    <name type="common">Asian citrus psyllid</name>
    <dbReference type="NCBI Taxonomy" id="121845"/>
    <lineage>
        <taxon>Eukaryota</taxon>
        <taxon>Metazoa</taxon>
        <taxon>Ecdysozoa</taxon>
        <taxon>Arthropoda</taxon>
        <taxon>Hexapoda</taxon>
        <taxon>Insecta</taxon>
        <taxon>Pterygota</taxon>
        <taxon>Neoptera</taxon>
        <taxon>Paraneoptera</taxon>
        <taxon>Hemiptera</taxon>
        <taxon>Sternorrhyncha</taxon>
        <taxon>Psylloidea</taxon>
        <taxon>Psyllidae</taxon>
        <taxon>Diaphorininae</taxon>
        <taxon>Diaphorina</taxon>
    </lineage>
</organism>
<sequence length="396" mass="43849">MKLLSFDILLIISVSFLLPRSKALFLNYSSFLDANSSSGLADQETSGTQHVSTQDFNMNPFNHAASGSLGGQQLSDLKVWEAIPVVQATSHLAQYLQPPNSDLSDLSNLNEYDLQGAGLYDEGGIGDHELSHEKPNLGGLLSGFHIGALRPHFPTHKLKKYLRHQHGLIGKYRGYGNYLGDLAHQLISTSVYQPHIPKLPFPISFPNLGSVGSYELEASIIQTILIPLAGVALLGAAATAMTVTNPFIWSLPFSLLLGPTAYGHIFGRRRRRNVDIGMDNQALKKKVEEIKILDDFLKKKSKAEIIIQEKKVLATYLVTQAVCLERLVCSLHRPMIPENMTQEGKVMNIVTNEILENEFVPQIIHDNILRARQVGLASGSCQTFFCQPLNYFAHHK</sequence>
<feature type="chain" id="PRO_5010479133" evidence="1">
    <location>
        <begin position="24"/>
        <end position="396"/>
    </location>
</feature>
<dbReference type="RefSeq" id="XP_008474020.1">
    <property type="nucleotide sequence ID" value="XM_008475798.3"/>
</dbReference>
<proteinExistence type="predicted"/>
<name>A0A1S3D461_DIACI</name>
<dbReference type="GeneID" id="103511087"/>
<accession>A0A1S3D461</accession>
<gene>
    <name evidence="3 4" type="primary">LOC103511087</name>
</gene>
<evidence type="ECO:0000313" key="4">
    <source>
        <dbReference type="RefSeq" id="XP_008474021.1"/>
    </source>
</evidence>
<protein>
    <submittedName>
        <fullName evidence="3 4">Uncharacterized protein LOC103511087</fullName>
    </submittedName>
</protein>
<dbReference type="PaxDb" id="121845-A0A1S3D461"/>
<dbReference type="AlphaFoldDB" id="A0A1S3D461"/>